<dbReference type="EMBL" id="JAROCF010000001">
    <property type="protein sequence ID" value="MDN4614358.1"/>
    <property type="molecule type" value="Genomic_DNA"/>
</dbReference>
<reference evidence="7" key="1">
    <citation type="submission" date="2023-06" db="EMBL/GenBank/DDBJ databases">
        <title>MT1 and MT2 Draft Genomes of Novel Species.</title>
        <authorList>
            <person name="Venkateswaran K."/>
        </authorList>
    </citation>
    <scope>NUCLEOTIDE SEQUENCE</scope>
    <source>
        <strain evidence="7">F6_8S_P_1B</strain>
    </source>
</reference>
<evidence type="ECO:0000256" key="1">
    <source>
        <dbReference type="ARBA" id="ARBA00010466"/>
    </source>
</evidence>
<evidence type="ECO:0000256" key="4">
    <source>
        <dbReference type="ARBA" id="ARBA00023163"/>
    </source>
</evidence>
<dbReference type="SUPFAM" id="SSF100950">
    <property type="entry name" value="NagB/RpiA/CoA transferase-like"/>
    <property type="match status" value="1"/>
</dbReference>
<name>A0ABT8KA82_9MICO</name>
<accession>A0ABT8KA82</accession>
<dbReference type="PANTHER" id="PTHR34294:SF1">
    <property type="entry name" value="TRANSCRIPTIONAL REGULATOR LSRR"/>
    <property type="match status" value="1"/>
</dbReference>
<organism evidence="7 8">
    <name type="scientific">Leifsonia williamsii</name>
    <dbReference type="NCBI Taxonomy" id="3035919"/>
    <lineage>
        <taxon>Bacteria</taxon>
        <taxon>Bacillati</taxon>
        <taxon>Actinomycetota</taxon>
        <taxon>Actinomycetes</taxon>
        <taxon>Micrococcales</taxon>
        <taxon>Microbacteriaceae</taxon>
        <taxon>Leifsonia</taxon>
    </lineage>
</organism>
<comment type="caution">
    <text evidence="7">The sequence shown here is derived from an EMBL/GenBank/DDBJ whole genome shotgun (WGS) entry which is preliminary data.</text>
</comment>
<sequence>MAQPETENLPDKVRDALKAGHLYYMQDLTMEAIAHEMHTSRSSVSRLLSFARASGLVTIQIAQPHEGATRIQQSIHARHGVAAHIVPMPSAISDVDRLERVAISAARILDRFIDSNQTVGIAWGSTMSALSRHLIPKELHNVEFVQLNGAGNTYTTGVLYASEILRRFGDTYSGTIQEFPVPALFDDPQTKVAMWRERSTRRILDIQERMDVALFGLGSPFSEVRSHVYAGGYLDAEDYASLDAAGVVGDVATVFFREDGTHDGIALNERASGPDIELIKRVPRRVCIVSGPSKVHSLRGALAAGLITDLIVDEGTARALVSLDDALEAEALVPADGEAAPESVQDSATPPAVVPAGA</sequence>
<dbReference type="PANTHER" id="PTHR34294">
    <property type="entry name" value="TRANSCRIPTIONAL REGULATOR-RELATED"/>
    <property type="match status" value="1"/>
</dbReference>
<dbReference type="Pfam" id="PF04198">
    <property type="entry name" value="Sugar-bind"/>
    <property type="match status" value="1"/>
</dbReference>
<comment type="similarity">
    <text evidence="1">Belongs to the SorC transcriptional regulatory family.</text>
</comment>
<evidence type="ECO:0000313" key="8">
    <source>
        <dbReference type="Proteomes" id="UP001174208"/>
    </source>
</evidence>
<gene>
    <name evidence="7" type="ORF">P5G50_07840</name>
</gene>
<dbReference type="InterPro" id="IPR037171">
    <property type="entry name" value="NagB/RpiA_transferase-like"/>
</dbReference>
<keyword evidence="2" id="KW-0805">Transcription regulation</keyword>
<dbReference type="RefSeq" id="WP_301211210.1">
    <property type="nucleotide sequence ID" value="NZ_JAROCF010000001.1"/>
</dbReference>
<keyword evidence="8" id="KW-1185">Reference proteome</keyword>
<evidence type="ECO:0000256" key="5">
    <source>
        <dbReference type="SAM" id="MobiDB-lite"/>
    </source>
</evidence>
<dbReference type="InterPro" id="IPR051054">
    <property type="entry name" value="SorC_transcr_regulators"/>
</dbReference>
<dbReference type="Gene3D" id="1.10.10.60">
    <property type="entry name" value="Homeodomain-like"/>
    <property type="match status" value="1"/>
</dbReference>
<evidence type="ECO:0000256" key="2">
    <source>
        <dbReference type="ARBA" id="ARBA00023015"/>
    </source>
</evidence>
<dbReference type="InterPro" id="IPR007324">
    <property type="entry name" value="Sugar-bd_dom_put"/>
</dbReference>
<dbReference type="InterPro" id="IPR013324">
    <property type="entry name" value="RNA_pol_sigma_r3/r4-like"/>
</dbReference>
<keyword evidence="3" id="KW-0238">DNA-binding</keyword>
<evidence type="ECO:0000259" key="6">
    <source>
        <dbReference type="Pfam" id="PF04198"/>
    </source>
</evidence>
<feature type="region of interest" description="Disordered" evidence="5">
    <location>
        <begin position="336"/>
        <end position="358"/>
    </location>
</feature>
<dbReference type="Proteomes" id="UP001174208">
    <property type="component" value="Unassembled WGS sequence"/>
</dbReference>
<evidence type="ECO:0000313" key="7">
    <source>
        <dbReference type="EMBL" id="MDN4614358.1"/>
    </source>
</evidence>
<keyword evidence="4" id="KW-0804">Transcription</keyword>
<proteinExistence type="inferred from homology"/>
<dbReference type="SUPFAM" id="SSF88659">
    <property type="entry name" value="Sigma3 and sigma4 domains of RNA polymerase sigma factors"/>
    <property type="match status" value="1"/>
</dbReference>
<dbReference type="Gene3D" id="3.40.50.1360">
    <property type="match status" value="1"/>
</dbReference>
<evidence type="ECO:0000256" key="3">
    <source>
        <dbReference type="ARBA" id="ARBA00023125"/>
    </source>
</evidence>
<feature type="domain" description="Sugar-binding" evidence="6">
    <location>
        <begin position="66"/>
        <end position="321"/>
    </location>
</feature>
<protein>
    <submittedName>
        <fullName evidence="7">Sugar-binding domain-containing protein</fullName>
    </submittedName>
</protein>